<reference evidence="1" key="1">
    <citation type="journal article" date="2015" name="Nature">
        <title>Complex archaea that bridge the gap between prokaryotes and eukaryotes.</title>
        <authorList>
            <person name="Spang A."/>
            <person name="Saw J.H."/>
            <person name="Jorgensen S.L."/>
            <person name="Zaremba-Niedzwiedzka K."/>
            <person name="Martijn J."/>
            <person name="Lind A.E."/>
            <person name="van Eijk R."/>
            <person name="Schleper C."/>
            <person name="Guy L."/>
            <person name="Ettema T.J."/>
        </authorList>
    </citation>
    <scope>NUCLEOTIDE SEQUENCE</scope>
</reference>
<evidence type="ECO:0008006" key="2">
    <source>
        <dbReference type="Google" id="ProtNLM"/>
    </source>
</evidence>
<proteinExistence type="predicted"/>
<dbReference type="SUPFAM" id="SSF57850">
    <property type="entry name" value="RING/U-box"/>
    <property type="match status" value="1"/>
</dbReference>
<dbReference type="AlphaFoldDB" id="A0A0F9L5K6"/>
<name>A0A0F9L5K6_9ZZZZ</name>
<dbReference type="EMBL" id="LAZR01006721">
    <property type="protein sequence ID" value="KKM90094.1"/>
    <property type="molecule type" value="Genomic_DNA"/>
</dbReference>
<comment type="caution">
    <text evidence="1">The sequence shown here is derived from an EMBL/GenBank/DDBJ whole genome shotgun (WGS) entry which is preliminary data.</text>
</comment>
<evidence type="ECO:0000313" key="1">
    <source>
        <dbReference type="EMBL" id="KKM90094.1"/>
    </source>
</evidence>
<gene>
    <name evidence="1" type="ORF">LCGC14_1242130</name>
</gene>
<organism evidence="1">
    <name type="scientific">marine sediment metagenome</name>
    <dbReference type="NCBI Taxonomy" id="412755"/>
    <lineage>
        <taxon>unclassified sequences</taxon>
        <taxon>metagenomes</taxon>
        <taxon>ecological metagenomes</taxon>
    </lineage>
</organism>
<protein>
    <recommendedName>
        <fullName evidence="2">RING-type domain-containing protein</fullName>
    </recommendedName>
</protein>
<accession>A0A0F9L5K6</accession>
<sequence>MSVKAPKAPPTCFTCGKNCEDSMERTHYCICDIAICHNCINSVKKNDTSWICPKCKAGNDVEESKLFRLT</sequence>